<dbReference type="Proteomes" id="UP001153069">
    <property type="component" value="Unassembled WGS sequence"/>
</dbReference>
<dbReference type="AlphaFoldDB" id="A0A9N8EIW8"/>
<dbReference type="EMBL" id="CAICTM010001025">
    <property type="protein sequence ID" value="CAB9519574.1"/>
    <property type="molecule type" value="Genomic_DNA"/>
</dbReference>
<keyword evidence="1" id="KW-1133">Transmembrane helix</keyword>
<feature type="transmembrane region" description="Helical" evidence="1">
    <location>
        <begin position="215"/>
        <end position="236"/>
    </location>
</feature>
<evidence type="ECO:0000313" key="2">
    <source>
        <dbReference type="EMBL" id="CAB9519574.1"/>
    </source>
</evidence>
<feature type="transmembrane region" description="Helical" evidence="1">
    <location>
        <begin position="97"/>
        <end position="119"/>
    </location>
</feature>
<accession>A0A9N8EIW8</accession>
<sequence length="249" mass="28806">MPPLETATNATQAQDGPVSVDEASWLFSRSQFHREVTLPWLDRMGFFWILPYSLMTKFEGHAFVEFTHILPGALWVALIPFQLHPTWRNNHRQLHRILGYLFVATSLSISGAIFVLQYQKLTFDYHAPFDTLPPRMVDTIQIPMTWLVTFWFGGTGVHAVRLARTGDYQQHQVYMLRHVAAGLWVSTQRNIIFPLVQLVLRMFLEEVPNWLRRELFGGTANLAMLTTAAMAEFVIYRISRLRSQTKKNA</sequence>
<evidence type="ECO:0000313" key="3">
    <source>
        <dbReference type="Proteomes" id="UP001153069"/>
    </source>
</evidence>
<keyword evidence="1" id="KW-0472">Membrane</keyword>
<protein>
    <submittedName>
        <fullName evidence="2">Uncharacterized protein</fullName>
    </submittedName>
</protein>
<evidence type="ECO:0000256" key="1">
    <source>
        <dbReference type="SAM" id="Phobius"/>
    </source>
</evidence>
<dbReference type="OrthoDB" id="541626at2759"/>
<keyword evidence="1" id="KW-0812">Transmembrane</keyword>
<keyword evidence="3" id="KW-1185">Reference proteome</keyword>
<reference evidence="2" key="1">
    <citation type="submission" date="2020-06" db="EMBL/GenBank/DDBJ databases">
        <authorList>
            <consortium name="Plant Systems Biology data submission"/>
        </authorList>
    </citation>
    <scope>NUCLEOTIDE SEQUENCE</scope>
    <source>
        <strain evidence="2">D6</strain>
    </source>
</reference>
<feature type="transmembrane region" description="Helical" evidence="1">
    <location>
        <begin position="139"/>
        <end position="160"/>
    </location>
</feature>
<name>A0A9N8EIW8_9STRA</name>
<organism evidence="2 3">
    <name type="scientific">Seminavis robusta</name>
    <dbReference type="NCBI Taxonomy" id="568900"/>
    <lineage>
        <taxon>Eukaryota</taxon>
        <taxon>Sar</taxon>
        <taxon>Stramenopiles</taxon>
        <taxon>Ochrophyta</taxon>
        <taxon>Bacillariophyta</taxon>
        <taxon>Bacillariophyceae</taxon>
        <taxon>Bacillariophycidae</taxon>
        <taxon>Naviculales</taxon>
        <taxon>Naviculaceae</taxon>
        <taxon>Seminavis</taxon>
    </lineage>
</organism>
<dbReference type="Pfam" id="PF10067">
    <property type="entry name" value="DUF2306"/>
    <property type="match status" value="1"/>
</dbReference>
<gene>
    <name evidence="2" type="ORF">SEMRO_1027_G233050.1</name>
</gene>
<proteinExistence type="predicted"/>
<feature type="transmembrane region" description="Helical" evidence="1">
    <location>
        <begin position="181"/>
        <end position="203"/>
    </location>
</feature>
<dbReference type="InterPro" id="IPR018750">
    <property type="entry name" value="DUF2306_membrane"/>
</dbReference>
<comment type="caution">
    <text evidence="2">The sequence shown here is derived from an EMBL/GenBank/DDBJ whole genome shotgun (WGS) entry which is preliminary data.</text>
</comment>